<dbReference type="SMART" id="SM00387">
    <property type="entry name" value="HATPase_c"/>
    <property type="match status" value="1"/>
</dbReference>
<dbReference type="InterPro" id="IPR004358">
    <property type="entry name" value="Sig_transdc_His_kin-like_C"/>
</dbReference>
<gene>
    <name evidence="10" type="ORF">SAMN02910265_03007</name>
</gene>
<dbReference type="PANTHER" id="PTHR45453">
    <property type="entry name" value="PHOSPHATE REGULON SENSOR PROTEIN PHOR"/>
    <property type="match status" value="1"/>
</dbReference>
<keyword evidence="6 10" id="KW-0418">Kinase</keyword>
<evidence type="ECO:0000256" key="3">
    <source>
        <dbReference type="ARBA" id="ARBA00012438"/>
    </source>
</evidence>
<sequence>MDRTDRFINNRAPRKLLLILLLMICISAAAAWGISKLCADRIVREQITAELSAIGDGKFTGAPDDAAIARAEEKLSGYSIDRELSPTIMHSYKSVRTTIFTAIFAVMASLSLIWFVIAIHELMNIYRDLEKLRADCLNAADKTDGTIGLYGEDLGCVRRISEAADTLADRMNNLHFKLNSEQRFLRDFLTDLSHQIKTSLAVVRLNTDMLSELDDLSQEHRDKLSDEIQLNLSSMEKLVIEAIKLAKLNANAVEYNMEINSPAEICRIAVKRMSPLLRSKSINVTENLSDDINLSCDKGWLCEAVENIIKNSADHSECTEISLELKDDPIMITLAVTDNGKGIPQEEIPKLFERFSCRSNDKTMYSSGLGMSIAQKIVRANGGDIMVYSEVGKGTRFEFVFIKE</sequence>
<reference evidence="10 11" key="1">
    <citation type="submission" date="2016-10" db="EMBL/GenBank/DDBJ databases">
        <authorList>
            <person name="de Groot N.N."/>
        </authorList>
    </citation>
    <scope>NUCLEOTIDE SEQUENCE [LARGE SCALE GENOMIC DNA]</scope>
    <source>
        <strain evidence="10 11">YAD2003</strain>
    </source>
</reference>
<evidence type="ECO:0000256" key="7">
    <source>
        <dbReference type="ARBA" id="ARBA00023012"/>
    </source>
</evidence>
<proteinExistence type="predicted"/>
<dbReference type="InterPro" id="IPR050351">
    <property type="entry name" value="BphY/WalK/GraS-like"/>
</dbReference>
<dbReference type="GO" id="GO:0016036">
    <property type="term" value="P:cellular response to phosphate starvation"/>
    <property type="evidence" value="ECO:0007669"/>
    <property type="project" value="TreeGrafter"/>
</dbReference>
<evidence type="ECO:0000259" key="9">
    <source>
        <dbReference type="PROSITE" id="PS50109"/>
    </source>
</evidence>
<dbReference type="CDD" id="cd00082">
    <property type="entry name" value="HisKA"/>
    <property type="match status" value="1"/>
</dbReference>
<dbReference type="GO" id="GO:0000155">
    <property type="term" value="F:phosphorelay sensor kinase activity"/>
    <property type="evidence" value="ECO:0007669"/>
    <property type="project" value="InterPro"/>
</dbReference>
<dbReference type="InterPro" id="IPR003594">
    <property type="entry name" value="HATPase_dom"/>
</dbReference>
<evidence type="ECO:0000256" key="2">
    <source>
        <dbReference type="ARBA" id="ARBA00004370"/>
    </source>
</evidence>
<dbReference type="Pfam" id="PF02518">
    <property type="entry name" value="HATPase_c"/>
    <property type="match status" value="1"/>
</dbReference>
<evidence type="ECO:0000313" key="10">
    <source>
        <dbReference type="EMBL" id="SEH84625.1"/>
    </source>
</evidence>
<feature type="transmembrane region" description="Helical" evidence="8">
    <location>
        <begin position="99"/>
        <end position="123"/>
    </location>
</feature>
<comment type="subcellular location">
    <subcellularLocation>
        <location evidence="2">Membrane</location>
    </subcellularLocation>
</comment>
<keyword evidence="4" id="KW-0597">Phosphoprotein</keyword>
<dbReference type="InterPro" id="IPR036890">
    <property type="entry name" value="HATPase_C_sf"/>
</dbReference>
<keyword evidence="7" id="KW-0902">Two-component regulatory system</keyword>
<evidence type="ECO:0000256" key="8">
    <source>
        <dbReference type="SAM" id="Phobius"/>
    </source>
</evidence>
<protein>
    <recommendedName>
        <fullName evidence="3">histidine kinase</fullName>
        <ecNumber evidence="3">2.7.13.3</ecNumber>
    </recommendedName>
</protein>
<organism evidence="10 11">
    <name type="scientific">Ruminococcus flavefaciens</name>
    <dbReference type="NCBI Taxonomy" id="1265"/>
    <lineage>
        <taxon>Bacteria</taxon>
        <taxon>Bacillati</taxon>
        <taxon>Bacillota</taxon>
        <taxon>Clostridia</taxon>
        <taxon>Eubacteriales</taxon>
        <taxon>Oscillospiraceae</taxon>
        <taxon>Ruminococcus</taxon>
    </lineage>
</organism>
<dbReference type="Gene3D" id="3.30.565.10">
    <property type="entry name" value="Histidine kinase-like ATPase, C-terminal domain"/>
    <property type="match status" value="1"/>
</dbReference>
<dbReference type="InterPro" id="IPR003661">
    <property type="entry name" value="HisK_dim/P_dom"/>
</dbReference>
<dbReference type="SUPFAM" id="SSF55874">
    <property type="entry name" value="ATPase domain of HSP90 chaperone/DNA topoisomerase II/histidine kinase"/>
    <property type="match status" value="1"/>
</dbReference>
<dbReference type="InterPro" id="IPR036097">
    <property type="entry name" value="HisK_dim/P_sf"/>
</dbReference>
<comment type="catalytic activity">
    <reaction evidence="1">
        <text>ATP + protein L-histidine = ADP + protein N-phospho-L-histidine.</text>
        <dbReference type="EC" id="2.7.13.3"/>
    </reaction>
</comment>
<dbReference type="Proteomes" id="UP000183190">
    <property type="component" value="Unassembled WGS sequence"/>
</dbReference>
<dbReference type="GO" id="GO:0005886">
    <property type="term" value="C:plasma membrane"/>
    <property type="evidence" value="ECO:0007669"/>
    <property type="project" value="TreeGrafter"/>
</dbReference>
<evidence type="ECO:0000256" key="5">
    <source>
        <dbReference type="ARBA" id="ARBA00022679"/>
    </source>
</evidence>
<keyword evidence="5" id="KW-0808">Transferase</keyword>
<evidence type="ECO:0000256" key="6">
    <source>
        <dbReference type="ARBA" id="ARBA00022777"/>
    </source>
</evidence>
<dbReference type="GO" id="GO:0004721">
    <property type="term" value="F:phosphoprotein phosphatase activity"/>
    <property type="evidence" value="ECO:0007669"/>
    <property type="project" value="TreeGrafter"/>
</dbReference>
<dbReference type="Pfam" id="PF00512">
    <property type="entry name" value="HisKA"/>
    <property type="match status" value="1"/>
</dbReference>
<name>A0A1H6LEZ5_RUMFL</name>
<dbReference type="OrthoDB" id="9773956at2"/>
<dbReference type="SUPFAM" id="SSF47384">
    <property type="entry name" value="Homodimeric domain of signal transducing histidine kinase"/>
    <property type="match status" value="1"/>
</dbReference>
<dbReference type="CDD" id="cd00075">
    <property type="entry name" value="HATPase"/>
    <property type="match status" value="1"/>
</dbReference>
<dbReference type="PROSITE" id="PS50109">
    <property type="entry name" value="HIS_KIN"/>
    <property type="match status" value="1"/>
</dbReference>
<feature type="domain" description="Histidine kinase" evidence="9">
    <location>
        <begin position="191"/>
        <end position="404"/>
    </location>
</feature>
<keyword evidence="8" id="KW-0472">Membrane</keyword>
<dbReference type="InterPro" id="IPR005467">
    <property type="entry name" value="His_kinase_dom"/>
</dbReference>
<evidence type="ECO:0000313" key="11">
    <source>
        <dbReference type="Proteomes" id="UP000183190"/>
    </source>
</evidence>
<dbReference type="SMART" id="SM00388">
    <property type="entry name" value="HisKA"/>
    <property type="match status" value="1"/>
</dbReference>
<dbReference type="AlphaFoldDB" id="A0A1H6LEZ5"/>
<evidence type="ECO:0000256" key="1">
    <source>
        <dbReference type="ARBA" id="ARBA00000085"/>
    </source>
</evidence>
<dbReference type="PRINTS" id="PR00344">
    <property type="entry name" value="BCTRLSENSOR"/>
</dbReference>
<dbReference type="PANTHER" id="PTHR45453:SF1">
    <property type="entry name" value="PHOSPHATE REGULON SENSOR PROTEIN PHOR"/>
    <property type="match status" value="1"/>
</dbReference>
<keyword evidence="8" id="KW-0812">Transmembrane</keyword>
<dbReference type="Gene3D" id="1.10.287.130">
    <property type="match status" value="1"/>
</dbReference>
<keyword evidence="8" id="KW-1133">Transmembrane helix</keyword>
<dbReference type="RefSeq" id="WP_074718844.1">
    <property type="nucleotide sequence ID" value="NZ_FNWV01000017.1"/>
</dbReference>
<dbReference type="EC" id="2.7.13.3" evidence="3"/>
<dbReference type="EMBL" id="FNWV01000017">
    <property type="protein sequence ID" value="SEH84625.1"/>
    <property type="molecule type" value="Genomic_DNA"/>
</dbReference>
<evidence type="ECO:0000256" key="4">
    <source>
        <dbReference type="ARBA" id="ARBA00022553"/>
    </source>
</evidence>
<accession>A0A1H6LEZ5</accession>